<dbReference type="PANTHER" id="PTHR48112">
    <property type="entry name" value="HIGH MOBILITY GROUP PROTEIN DSP1"/>
    <property type="match status" value="1"/>
</dbReference>
<dbReference type="SUPFAM" id="SSF47095">
    <property type="entry name" value="HMG-box"/>
    <property type="match status" value="1"/>
</dbReference>
<dbReference type="AlphaFoldDB" id="A0A7S1UM97"/>
<feature type="region of interest" description="Disordered" evidence="3">
    <location>
        <begin position="47"/>
        <end position="95"/>
    </location>
</feature>
<dbReference type="EMBL" id="HBGK01002639">
    <property type="protein sequence ID" value="CAD9272524.1"/>
    <property type="molecule type" value="Transcribed_RNA"/>
</dbReference>
<dbReference type="InterPro" id="IPR009071">
    <property type="entry name" value="HMG_box_dom"/>
</dbReference>
<feature type="DNA-binding region" description="HMG box" evidence="2">
    <location>
        <begin position="90"/>
        <end position="182"/>
    </location>
</feature>
<dbReference type="GO" id="GO:0005634">
    <property type="term" value="C:nucleus"/>
    <property type="evidence" value="ECO:0007669"/>
    <property type="project" value="UniProtKB-UniRule"/>
</dbReference>
<feature type="compositionally biased region" description="Low complexity" evidence="3">
    <location>
        <begin position="50"/>
        <end position="73"/>
    </location>
</feature>
<dbReference type="PANTHER" id="PTHR48112:SF15">
    <property type="entry name" value="HMG BOX DOMAIN-CONTAINING PROTEIN"/>
    <property type="match status" value="1"/>
</dbReference>
<evidence type="ECO:0000256" key="3">
    <source>
        <dbReference type="SAM" id="MobiDB-lite"/>
    </source>
</evidence>
<dbReference type="SMART" id="SM00398">
    <property type="entry name" value="HMG"/>
    <property type="match status" value="1"/>
</dbReference>
<protein>
    <recommendedName>
        <fullName evidence="4">HMG box domain-containing protein</fullName>
    </recommendedName>
</protein>
<dbReference type="PROSITE" id="PS50118">
    <property type="entry name" value="HMG_BOX_2"/>
    <property type="match status" value="1"/>
</dbReference>
<dbReference type="InterPro" id="IPR036910">
    <property type="entry name" value="HMG_box_dom_sf"/>
</dbReference>
<organism evidence="5">
    <name type="scientific">Grammatophora oceanica</name>
    <dbReference type="NCBI Taxonomy" id="210454"/>
    <lineage>
        <taxon>Eukaryota</taxon>
        <taxon>Sar</taxon>
        <taxon>Stramenopiles</taxon>
        <taxon>Ochrophyta</taxon>
        <taxon>Bacillariophyta</taxon>
        <taxon>Fragilariophyceae</taxon>
        <taxon>Fragilariophycidae</taxon>
        <taxon>Rhabdonematales</taxon>
        <taxon>Grammatophoraceae</taxon>
        <taxon>Grammatophora</taxon>
    </lineage>
</organism>
<accession>A0A7S1UM97</accession>
<evidence type="ECO:0000256" key="1">
    <source>
        <dbReference type="ARBA" id="ARBA00023125"/>
    </source>
</evidence>
<dbReference type="InterPro" id="IPR050342">
    <property type="entry name" value="HMGB"/>
</dbReference>
<dbReference type="Gene3D" id="1.10.30.10">
    <property type="entry name" value="High mobility group box domain"/>
    <property type="match status" value="1"/>
</dbReference>
<keyword evidence="2" id="KW-0539">Nucleus</keyword>
<dbReference type="GO" id="GO:0003677">
    <property type="term" value="F:DNA binding"/>
    <property type="evidence" value="ECO:0007669"/>
    <property type="project" value="UniProtKB-UniRule"/>
</dbReference>
<feature type="region of interest" description="Disordered" evidence="3">
    <location>
        <begin position="267"/>
        <end position="289"/>
    </location>
</feature>
<evidence type="ECO:0000256" key="2">
    <source>
        <dbReference type="PROSITE-ProRule" id="PRU00267"/>
    </source>
</evidence>
<sequence length="375" mass="41707">MEKLCSILDEAQAIVHDDKFSYAPGMNKAGGLAAALHNPMPIQATSADFSSNTTSTASVSGGASTTTATSSSKTGKKTKKRSWKKPKDKPKRPLSAYNLFFQHEREKILSSISDNPNIIDDGLTEEIRRRRHRKTHGKIGFADLARSIAEKWKNIDKESRAFFEGKAEAEKARYKKELDAWMKTQKNKKQAKKSKAAAERAAALHQQQNSSLPAMVGMDTSTQMLQQQLMMQQQAAYMQQKRLEAMLMQQQQQAQMKLMLLQQQQLQQQQHHQQEKMQKKPAASSAAGGVPPMPSIISIPQTSTGPDVIPSLDDTFSPCSFFDESLVAGATATTDDEDDEYHAVSTVTTEETETSCGSLDDDLNLFMDDFDYEQM</sequence>
<evidence type="ECO:0000259" key="4">
    <source>
        <dbReference type="PROSITE" id="PS50118"/>
    </source>
</evidence>
<keyword evidence="1 2" id="KW-0238">DNA-binding</keyword>
<reference evidence="5" key="1">
    <citation type="submission" date="2021-01" db="EMBL/GenBank/DDBJ databases">
        <authorList>
            <person name="Corre E."/>
            <person name="Pelletier E."/>
            <person name="Niang G."/>
            <person name="Scheremetjew M."/>
            <person name="Finn R."/>
            <person name="Kale V."/>
            <person name="Holt S."/>
            <person name="Cochrane G."/>
            <person name="Meng A."/>
            <person name="Brown T."/>
            <person name="Cohen L."/>
        </authorList>
    </citation>
    <scope>NUCLEOTIDE SEQUENCE</scope>
    <source>
        <strain evidence="5">CCMP 410</strain>
    </source>
</reference>
<evidence type="ECO:0000313" key="5">
    <source>
        <dbReference type="EMBL" id="CAD9272524.1"/>
    </source>
</evidence>
<gene>
    <name evidence="5" type="ORF">GOCE00092_LOCUS1431</name>
</gene>
<name>A0A7S1UM97_9STRA</name>
<dbReference type="Pfam" id="PF00505">
    <property type="entry name" value="HMG_box"/>
    <property type="match status" value="1"/>
</dbReference>
<feature type="compositionally biased region" description="Basic residues" evidence="3">
    <location>
        <begin position="74"/>
        <end position="92"/>
    </location>
</feature>
<feature type="domain" description="HMG box" evidence="4">
    <location>
        <begin position="90"/>
        <end position="182"/>
    </location>
</feature>
<proteinExistence type="predicted"/>